<organism evidence="2 3">
    <name type="scientific">Tsuneonella litorea</name>
    <dbReference type="NCBI Taxonomy" id="2976475"/>
    <lineage>
        <taxon>Bacteria</taxon>
        <taxon>Pseudomonadati</taxon>
        <taxon>Pseudomonadota</taxon>
        <taxon>Alphaproteobacteria</taxon>
        <taxon>Sphingomonadales</taxon>
        <taxon>Erythrobacteraceae</taxon>
        <taxon>Tsuneonella</taxon>
    </lineage>
</organism>
<evidence type="ECO:0000256" key="1">
    <source>
        <dbReference type="SAM" id="MobiDB-lite"/>
    </source>
</evidence>
<dbReference type="Proteomes" id="UP001142648">
    <property type="component" value="Unassembled WGS sequence"/>
</dbReference>
<proteinExistence type="predicted"/>
<evidence type="ECO:0000313" key="3">
    <source>
        <dbReference type="Proteomes" id="UP001142648"/>
    </source>
</evidence>
<sequence length="147" mass="16325">MARANSGVGRGNGPGSRRTWFKAGMPSANSAGRPRKPKREPDASLRDAALKALLEDIFVNVNGVRRREPRVTAMIKSLLADFGKAELREKLAILKYLGTLVPETNASSAHDRRLDSEGLNKLVKRLAEEHERSQELEREFGGRSAYR</sequence>
<dbReference type="RefSeq" id="WP_259963335.1">
    <property type="nucleotide sequence ID" value="NZ_JAOAMV010000012.1"/>
</dbReference>
<evidence type="ECO:0000313" key="2">
    <source>
        <dbReference type="EMBL" id="MCT2560216.1"/>
    </source>
</evidence>
<gene>
    <name evidence="2" type="ORF">N0B51_14630</name>
</gene>
<name>A0A9X2W6D9_9SPHN</name>
<reference evidence="2" key="1">
    <citation type="submission" date="2022-09" db="EMBL/GenBank/DDBJ databases">
        <title>The genome sequence of Tsuneonella sp. YG55.</title>
        <authorList>
            <person name="Liu Y."/>
        </authorList>
    </citation>
    <scope>NUCLEOTIDE SEQUENCE</scope>
    <source>
        <strain evidence="2">YG55</strain>
    </source>
</reference>
<dbReference type="AlphaFoldDB" id="A0A9X2W6D9"/>
<comment type="caution">
    <text evidence="2">The sequence shown here is derived from an EMBL/GenBank/DDBJ whole genome shotgun (WGS) entry which is preliminary data.</text>
</comment>
<dbReference type="EMBL" id="JAOAMV010000012">
    <property type="protein sequence ID" value="MCT2560216.1"/>
    <property type="molecule type" value="Genomic_DNA"/>
</dbReference>
<accession>A0A9X2W6D9</accession>
<evidence type="ECO:0008006" key="4">
    <source>
        <dbReference type="Google" id="ProtNLM"/>
    </source>
</evidence>
<feature type="region of interest" description="Disordered" evidence="1">
    <location>
        <begin position="1"/>
        <end position="44"/>
    </location>
</feature>
<protein>
    <recommendedName>
        <fullName evidence="4">DUF5681 domain-containing protein</fullName>
    </recommendedName>
</protein>
<keyword evidence="3" id="KW-1185">Reference proteome</keyword>